<reference evidence="2" key="1">
    <citation type="journal article" date="2015" name="Nature">
        <title>Complex archaea that bridge the gap between prokaryotes and eukaryotes.</title>
        <authorList>
            <person name="Spang A."/>
            <person name="Saw J.H."/>
            <person name="Jorgensen S.L."/>
            <person name="Zaremba-Niedzwiedzka K."/>
            <person name="Martijn J."/>
            <person name="Lind A.E."/>
            <person name="van Eijk R."/>
            <person name="Schleper C."/>
            <person name="Guy L."/>
            <person name="Ettema T.J."/>
        </authorList>
    </citation>
    <scope>NUCLEOTIDE SEQUENCE</scope>
</reference>
<accession>A0A0F9SCB2</accession>
<comment type="caution">
    <text evidence="2">The sequence shown here is derived from an EMBL/GenBank/DDBJ whole genome shotgun (WGS) entry which is preliminary data.</text>
</comment>
<dbReference type="EMBL" id="LAZR01002675">
    <property type="protein sequence ID" value="KKN27018.1"/>
    <property type="molecule type" value="Genomic_DNA"/>
</dbReference>
<dbReference type="AlphaFoldDB" id="A0A0F9SCB2"/>
<feature type="transmembrane region" description="Helical" evidence="1">
    <location>
        <begin position="15"/>
        <end position="37"/>
    </location>
</feature>
<protein>
    <submittedName>
        <fullName evidence="2">Uncharacterized protein</fullName>
    </submittedName>
</protein>
<gene>
    <name evidence="2" type="ORF">LCGC14_0868990</name>
</gene>
<sequence length="40" mass="4767">MIDWIWVAENWQECVILLVLAVGFVLGVWRLVGSFFWPWS</sequence>
<organism evidence="2">
    <name type="scientific">marine sediment metagenome</name>
    <dbReference type="NCBI Taxonomy" id="412755"/>
    <lineage>
        <taxon>unclassified sequences</taxon>
        <taxon>metagenomes</taxon>
        <taxon>ecological metagenomes</taxon>
    </lineage>
</organism>
<name>A0A0F9SCB2_9ZZZZ</name>
<keyword evidence="1" id="KW-0812">Transmembrane</keyword>
<keyword evidence="1" id="KW-0472">Membrane</keyword>
<evidence type="ECO:0000313" key="2">
    <source>
        <dbReference type="EMBL" id="KKN27018.1"/>
    </source>
</evidence>
<evidence type="ECO:0000256" key="1">
    <source>
        <dbReference type="SAM" id="Phobius"/>
    </source>
</evidence>
<keyword evidence="1" id="KW-1133">Transmembrane helix</keyword>
<proteinExistence type="predicted"/>